<feature type="region of interest" description="Disordered" evidence="1">
    <location>
        <begin position="237"/>
        <end position="271"/>
    </location>
</feature>
<dbReference type="AlphaFoldDB" id="G0UV74"/>
<feature type="region of interest" description="Disordered" evidence="1">
    <location>
        <begin position="318"/>
        <end position="346"/>
    </location>
</feature>
<protein>
    <submittedName>
        <fullName evidence="2">Uncharacterized protein TCIL3000_10_480</fullName>
    </submittedName>
</protein>
<evidence type="ECO:0000313" key="2">
    <source>
        <dbReference type="EMBL" id="CCC93289.1"/>
    </source>
</evidence>
<dbReference type="InterPro" id="IPR036872">
    <property type="entry name" value="CH_dom_sf"/>
</dbReference>
<name>G0UV74_TRYCI</name>
<dbReference type="SUPFAM" id="SSF47576">
    <property type="entry name" value="Calponin-homology domain, CH-domain"/>
    <property type="match status" value="1"/>
</dbReference>
<dbReference type="PANTHER" id="PTHR22545:SF0">
    <property type="entry name" value="CENTROSOMAL PROTEIN OF 95 KDA"/>
    <property type="match status" value="1"/>
</dbReference>
<reference evidence="2" key="1">
    <citation type="journal article" date="2012" name="Proc. Natl. Acad. Sci. U.S.A.">
        <title>Antigenic diversity is generated by distinct evolutionary mechanisms in African trypanosome species.</title>
        <authorList>
            <person name="Jackson A.P."/>
            <person name="Berry A."/>
            <person name="Aslett M."/>
            <person name="Allison H.C."/>
            <person name="Burton P."/>
            <person name="Vavrova-Anderson J."/>
            <person name="Brown R."/>
            <person name="Browne H."/>
            <person name="Corton N."/>
            <person name="Hauser H."/>
            <person name="Gamble J."/>
            <person name="Gilderthorp R."/>
            <person name="Marcello L."/>
            <person name="McQuillan J."/>
            <person name="Otto T.D."/>
            <person name="Quail M.A."/>
            <person name="Sanders M.J."/>
            <person name="van Tonder A."/>
            <person name="Ginger M.L."/>
            <person name="Field M.C."/>
            <person name="Barry J.D."/>
            <person name="Hertz-Fowler C."/>
            <person name="Berriman M."/>
        </authorList>
    </citation>
    <scope>NUCLEOTIDE SEQUENCE</scope>
    <source>
        <strain evidence="2">IL3000</strain>
    </source>
</reference>
<dbReference type="GO" id="GO:0005813">
    <property type="term" value="C:centrosome"/>
    <property type="evidence" value="ECO:0007669"/>
    <property type="project" value="InterPro"/>
</dbReference>
<dbReference type="EMBL" id="HE575323">
    <property type="protein sequence ID" value="CCC93289.1"/>
    <property type="molecule type" value="Genomic_DNA"/>
</dbReference>
<sequence length="528" mass="60078">MEFPQVTCDDVNALVRMCSISHEKAITSLKQCSSSLFVLLYQRLFNCTINGIDSSPYTVEQKKWNVTCVLSELRDKRGINVEGIDAEQIVRLNEEHISRLIALFLAIANHMSLHGGVGFSQQTSGIGLAAPVTFPETALRPKIAEVPQESAEDGTWYYPAGRVMLPTHQMRPVYPTRGYMSSVAATHTPPDAAVHHGYYDPAHFKGTDGAAYLEGGFIYPRRSVGGDHPEMVDAGVSVSREEEDSGEEDKTTSVADRNDGESTGSYGNFEGREIPISELVEVWSAQVIPPSESAGMHPAGLTNVHERLTAMDEYLRKRAQQRKSRQLPQRAPKQGTRQGVAGRGTHDLWKSNKRAASNAFPSCNFHSETIMNEKCFQKQPKRMIDYERRNEKIEMLRSMRFIDELEREISRKMVQRHRDITMMLRNEVKVALVRDRQEVMERKRFIREEDQKYRNAYTAILTAAGNSLRTAKGLMLERMQLLAQQQELSLRESRRMCRHMKRESKARVRHDLLRYVSTVTEWQSQLAS</sequence>
<feature type="compositionally biased region" description="Basic and acidic residues" evidence="1">
    <location>
        <begin position="248"/>
        <end position="260"/>
    </location>
</feature>
<evidence type="ECO:0000256" key="1">
    <source>
        <dbReference type="SAM" id="MobiDB-lite"/>
    </source>
</evidence>
<dbReference type="Gene3D" id="1.10.418.10">
    <property type="entry name" value="Calponin-like domain"/>
    <property type="match status" value="1"/>
</dbReference>
<organism evidence="2">
    <name type="scientific">Trypanosoma congolense (strain IL3000)</name>
    <dbReference type="NCBI Taxonomy" id="1068625"/>
    <lineage>
        <taxon>Eukaryota</taxon>
        <taxon>Discoba</taxon>
        <taxon>Euglenozoa</taxon>
        <taxon>Kinetoplastea</taxon>
        <taxon>Metakinetoplastina</taxon>
        <taxon>Trypanosomatida</taxon>
        <taxon>Trypanosomatidae</taxon>
        <taxon>Trypanosoma</taxon>
        <taxon>Nannomonas</taxon>
    </lineage>
</organism>
<dbReference type="GO" id="GO:0000922">
    <property type="term" value="C:spindle pole"/>
    <property type="evidence" value="ECO:0007669"/>
    <property type="project" value="InterPro"/>
</dbReference>
<dbReference type="VEuPathDB" id="TriTrypDB:TcIL3000_10_480"/>
<dbReference type="InterPro" id="IPR026619">
    <property type="entry name" value="CEP95"/>
</dbReference>
<dbReference type="PANTHER" id="PTHR22545">
    <property type="entry name" value="CENTROSOMAL PROTEIN OF 95 KDA"/>
    <property type="match status" value="1"/>
</dbReference>
<gene>
    <name evidence="2" type="ORF">TCIL3000_10_480</name>
</gene>
<proteinExistence type="predicted"/>
<accession>G0UV74</accession>